<gene>
    <name evidence="12" type="ORF">NEMVEDRAFT_v1g211963</name>
</gene>
<evidence type="ECO:0000256" key="9">
    <source>
        <dbReference type="RuleBase" id="RU000688"/>
    </source>
</evidence>
<protein>
    <recommendedName>
        <fullName evidence="11">G-protein coupled receptors family 1 profile domain-containing protein</fullName>
    </recommendedName>
</protein>
<dbReference type="GO" id="GO:0007602">
    <property type="term" value="P:phototransduction"/>
    <property type="evidence" value="ECO:0000318"/>
    <property type="project" value="GO_Central"/>
</dbReference>
<dbReference type="PhylomeDB" id="A7SGJ9"/>
<dbReference type="STRING" id="45351.A7SGJ9"/>
<dbReference type="GO" id="GO:0071482">
    <property type="term" value="P:cellular response to light stimulus"/>
    <property type="evidence" value="ECO:0000318"/>
    <property type="project" value="GO_Central"/>
</dbReference>
<evidence type="ECO:0000313" key="12">
    <source>
        <dbReference type="EMBL" id="EDO37150.1"/>
    </source>
</evidence>
<feature type="transmembrane region" description="Helical" evidence="10">
    <location>
        <begin position="20"/>
        <end position="43"/>
    </location>
</feature>
<keyword evidence="8 9" id="KW-0807">Transducer</keyword>
<evidence type="ECO:0000256" key="5">
    <source>
        <dbReference type="ARBA" id="ARBA00023040"/>
    </source>
</evidence>
<evidence type="ECO:0000256" key="8">
    <source>
        <dbReference type="ARBA" id="ARBA00023224"/>
    </source>
</evidence>
<dbReference type="PANTHER" id="PTHR22752">
    <property type="entry name" value="G PROTEIN-COUPLED RECEPTOR"/>
    <property type="match status" value="1"/>
</dbReference>
<dbReference type="EMBL" id="DS469653">
    <property type="protein sequence ID" value="EDO37150.1"/>
    <property type="molecule type" value="Genomic_DNA"/>
</dbReference>
<dbReference type="PROSITE" id="PS00237">
    <property type="entry name" value="G_PROTEIN_RECEP_F1_1"/>
    <property type="match status" value="1"/>
</dbReference>
<feature type="transmembrane region" description="Helical" evidence="10">
    <location>
        <begin position="179"/>
        <end position="206"/>
    </location>
</feature>
<keyword evidence="2" id="KW-1003">Cell membrane</keyword>
<comment type="similarity">
    <text evidence="9">Belongs to the G-protein coupled receptor 1 family.</text>
</comment>
<sequence length="339" mass="38222">MNATEIDRLQSELRSRSEYVVVLESVFLSAVLFISLSGNLLVFSSVYRKPRLRTISNMFVVALAVSDALMATLCMPYSLATLVHGEWIFSESFCRAHGFFVLTLGLASLHTMALVSVNRFFCIVKTALYPSKFTPRRTLVYILAVWCNALIGSIPPLFFSFRGYALQPGKAMCLYRFEAYIPYTTFIEVAYIGLPLTLITACYIAVLREVNRSNKVFSTQGNLNTEELRAHVKESKITKTLVVVFMCFAACWIPVSVVDYLDSAFGEPTFNRRVYLMYGFLVYISSMVNPIVYGLASRSFRREYIAIIRAIFCCQNCNSNISHLSSTRSNNTNCLCGHS</sequence>
<dbReference type="SUPFAM" id="SSF81321">
    <property type="entry name" value="Family A G protein-coupled receptor-like"/>
    <property type="match status" value="1"/>
</dbReference>
<evidence type="ECO:0000256" key="7">
    <source>
        <dbReference type="ARBA" id="ARBA00023170"/>
    </source>
</evidence>
<evidence type="ECO:0000256" key="2">
    <source>
        <dbReference type="ARBA" id="ARBA00022475"/>
    </source>
</evidence>
<feature type="transmembrane region" description="Helical" evidence="10">
    <location>
        <begin position="275"/>
        <end position="296"/>
    </location>
</feature>
<reference evidence="12 13" key="1">
    <citation type="journal article" date="2007" name="Science">
        <title>Sea anemone genome reveals ancestral eumetazoan gene repertoire and genomic organization.</title>
        <authorList>
            <person name="Putnam N.H."/>
            <person name="Srivastava M."/>
            <person name="Hellsten U."/>
            <person name="Dirks B."/>
            <person name="Chapman J."/>
            <person name="Salamov A."/>
            <person name="Terry A."/>
            <person name="Shapiro H."/>
            <person name="Lindquist E."/>
            <person name="Kapitonov V.V."/>
            <person name="Jurka J."/>
            <person name="Genikhovich G."/>
            <person name="Grigoriev I.V."/>
            <person name="Lucas S.M."/>
            <person name="Steele R.E."/>
            <person name="Finnerty J.R."/>
            <person name="Technau U."/>
            <person name="Martindale M.Q."/>
            <person name="Rokhsar D.S."/>
        </authorList>
    </citation>
    <scope>NUCLEOTIDE SEQUENCE [LARGE SCALE GENOMIC DNA]</scope>
    <source>
        <strain evidence="13">CH2 X CH6</strain>
    </source>
</reference>
<dbReference type="Pfam" id="PF00001">
    <property type="entry name" value="7tm_1"/>
    <property type="match status" value="1"/>
</dbReference>
<feature type="transmembrane region" description="Helical" evidence="10">
    <location>
        <begin position="237"/>
        <end position="255"/>
    </location>
</feature>
<keyword evidence="6 10" id="KW-0472">Membrane</keyword>
<feature type="transmembrane region" description="Helical" evidence="10">
    <location>
        <begin position="138"/>
        <end position="159"/>
    </location>
</feature>
<organism evidence="12 13">
    <name type="scientific">Nematostella vectensis</name>
    <name type="common">Starlet sea anemone</name>
    <dbReference type="NCBI Taxonomy" id="45351"/>
    <lineage>
        <taxon>Eukaryota</taxon>
        <taxon>Metazoa</taxon>
        <taxon>Cnidaria</taxon>
        <taxon>Anthozoa</taxon>
        <taxon>Hexacorallia</taxon>
        <taxon>Actiniaria</taxon>
        <taxon>Edwardsiidae</taxon>
        <taxon>Nematostella</taxon>
    </lineage>
</organism>
<dbReference type="FunFam" id="1.20.1070.10:FF:000612">
    <property type="entry name" value="Predicted protein"/>
    <property type="match status" value="1"/>
</dbReference>
<evidence type="ECO:0000259" key="11">
    <source>
        <dbReference type="PROSITE" id="PS50262"/>
    </source>
</evidence>
<evidence type="ECO:0000256" key="6">
    <source>
        <dbReference type="ARBA" id="ARBA00023136"/>
    </source>
</evidence>
<feature type="transmembrane region" description="Helical" evidence="10">
    <location>
        <begin position="99"/>
        <end position="117"/>
    </location>
</feature>
<dbReference type="OMA" id="CYAYTIS"/>
<keyword evidence="5 9" id="KW-0297">G-protein coupled receptor</keyword>
<dbReference type="Gene3D" id="1.20.1070.10">
    <property type="entry name" value="Rhodopsin 7-helix transmembrane proteins"/>
    <property type="match status" value="1"/>
</dbReference>
<evidence type="ECO:0000313" key="13">
    <source>
        <dbReference type="Proteomes" id="UP000001593"/>
    </source>
</evidence>
<dbReference type="PROSITE" id="PS50262">
    <property type="entry name" value="G_PROTEIN_RECEP_F1_2"/>
    <property type="match status" value="1"/>
</dbReference>
<dbReference type="AlphaFoldDB" id="A7SGJ9"/>
<proteinExistence type="inferred from homology"/>
<dbReference type="PRINTS" id="PR00237">
    <property type="entry name" value="GPCRRHODOPSN"/>
</dbReference>
<evidence type="ECO:0000256" key="1">
    <source>
        <dbReference type="ARBA" id="ARBA00004651"/>
    </source>
</evidence>
<feature type="domain" description="G-protein coupled receptors family 1 profile" evidence="11">
    <location>
        <begin position="38"/>
        <end position="293"/>
    </location>
</feature>
<dbReference type="InterPro" id="IPR000276">
    <property type="entry name" value="GPCR_Rhodpsn"/>
</dbReference>
<evidence type="ECO:0000256" key="10">
    <source>
        <dbReference type="SAM" id="Phobius"/>
    </source>
</evidence>
<feature type="transmembrane region" description="Helical" evidence="10">
    <location>
        <begin position="55"/>
        <end position="79"/>
    </location>
</feature>
<name>A7SGJ9_NEMVE</name>
<evidence type="ECO:0000256" key="3">
    <source>
        <dbReference type="ARBA" id="ARBA00022692"/>
    </source>
</evidence>
<evidence type="ECO:0000256" key="4">
    <source>
        <dbReference type="ARBA" id="ARBA00022989"/>
    </source>
</evidence>
<dbReference type="InParanoid" id="A7SGJ9"/>
<dbReference type="HOGENOM" id="CLU_009579_3_10_1"/>
<dbReference type="CDD" id="cd00637">
    <property type="entry name" value="7tm_classA_rhodopsin-like"/>
    <property type="match status" value="1"/>
</dbReference>
<dbReference type="GO" id="GO:0005886">
    <property type="term" value="C:plasma membrane"/>
    <property type="evidence" value="ECO:0000318"/>
    <property type="project" value="GO_Central"/>
</dbReference>
<comment type="subcellular location">
    <subcellularLocation>
        <location evidence="1">Cell membrane</location>
        <topology evidence="1">Multi-pass membrane protein</topology>
    </subcellularLocation>
</comment>
<keyword evidence="3 9" id="KW-0812">Transmembrane</keyword>
<dbReference type="Proteomes" id="UP000001593">
    <property type="component" value="Unassembled WGS sequence"/>
</dbReference>
<dbReference type="GO" id="GO:0008020">
    <property type="term" value="F:G protein-coupled photoreceptor activity"/>
    <property type="evidence" value="ECO:0000318"/>
    <property type="project" value="GO_Central"/>
</dbReference>
<dbReference type="eggNOG" id="KOG3656">
    <property type="taxonomic scope" value="Eukaryota"/>
</dbReference>
<keyword evidence="4 10" id="KW-1133">Transmembrane helix</keyword>
<keyword evidence="13" id="KW-1185">Reference proteome</keyword>
<dbReference type="GO" id="GO:0007186">
    <property type="term" value="P:G protein-coupled receptor signaling pathway"/>
    <property type="evidence" value="ECO:0000318"/>
    <property type="project" value="GO_Central"/>
</dbReference>
<accession>A7SGJ9</accession>
<keyword evidence="7 9" id="KW-0675">Receptor</keyword>
<dbReference type="InterPro" id="IPR017452">
    <property type="entry name" value="GPCR_Rhodpsn_7TM"/>
</dbReference>